<reference evidence="16 17" key="1">
    <citation type="submission" date="2016-08" db="EMBL/GenBank/DDBJ databases">
        <title>A Parts List for Fungal Cellulosomes Revealed by Comparative Genomics.</title>
        <authorList>
            <consortium name="DOE Joint Genome Institute"/>
            <person name="Haitjema C.H."/>
            <person name="Gilmore S.P."/>
            <person name="Henske J.K."/>
            <person name="Solomon K.V."/>
            <person name="De Groot R."/>
            <person name="Kuo A."/>
            <person name="Mondo S.J."/>
            <person name="Salamov A.A."/>
            <person name="Labutti K."/>
            <person name="Zhao Z."/>
            <person name="Chiniquy J."/>
            <person name="Barry K."/>
            <person name="Brewer H.M."/>
            <person name="Purvine S.O."/>
            <person name="Wright A.T."/>
            <person name="Boxma B."/>
            <person name="Van Alen T."/>
            <person name="Hackstein J.H."/>
            <person name="Baker S.E."/>
            <person name="Grigoriev I.V."/>
            <person name="O'Malley M.A."/>
        </authorList>
    </citation>
    <scope>NUCLEOTIDE SEQUENCE [LARGE SCALE GENOMIC DNA]</scope>
    <source>
        <strain evidence="16 17">S4</strain>
    </source>
</reference>
<dbReference type="InterPro" id="IPR006059">
    <property type="entry name" value="SBP"/>
</dbReference>
<dbReference type="Pfam" id="PF23598">
    <property type="entry name" value="LRR_14"/>
    <property type="match status" value="1"/>
</dbReference>
<dbReference type="InterPro" id="IPR003591">
    <property type="entry name" value="Leu-rich_rpt_typical-subtyp"/>
</dbReference>
<dbReference type="InterPro" id="IPR032675">
    <property type="entry name" value="LRR_dom_sf"/>
</dbReference>
<organism evidence="16 17">
    <name type="scientific">Anaeromyces robustus</name>
    <dbReference type="NCBI Taxonomy" id="1754192"/>
    <lineage>
        <taxon>Eukaryota</taxon>
        <taxon>Fungi</taxon>
        <taxon>Fungi incertae sedis</taxon>
        <taxon>Chytridiomycota</taxon>
        <taxon>Chytridiomycota incertae sedis</taxon>
        <taxon>Neocallimastigomycetes</taxon>
        <taxon>Neocallimastigales</taxon>
        <taxon>Neocallimastigaceae</taxon>
        <taxon>Anaeromyces</taxon>
    </lineage>
</organism>
<dbReference type="GO" id="GO:0005886">
    <property type="term" value="C:plasma membrane"/>
    <property type="evidence" value="ECO:0007669"/>
    <property type="project" value="UniProtKB-SubCell"/>
</dbReference>
<keyword evidence="7" id="KW-0677">Repeat</keyword>
<evidence type="ECO:0000256" key="6">
    <source>
        <dbReference type="ARBA" id="ARBA00022729"/>
    </source>
</evidence>
<evidence type="ECO:0000256" key="14">
    <source>
        <dbReference type="SAM" id="SignalP"/>
    </source>
</evidence>
<dbReference type="PANTHER" id="PTHR27004">
    <property type="entry name" value="RECEPTOR-LIKE PROTEIN 12 ISOFORM X1"/>
    <property type="match status" value="1"/>
</dbReference>
<comment type="subcellular location">
    <subcellularLocation>
        <location evidence="1">Cell membrane</location>
    </subcellularLocation>
    <subcellularLocation>
        <location evidence="12">Endomembrane system</location>
        <topology evidence="12">Single-pass membrane protein</topology>
    </subcellularLocation>
    <subcellularLocation>
        <location evidence="2">Membrane</location>
        <topology evidence="2">Single-pass type I membrane protein</topology>
    </subcellularLocation>
</comment>
<feature type="signal peptide" evidence="14">
    <location>
        <begin position="1"/>
        <end position="18"/>
    </location>
</feature>
<evidence type="ECO:0000256" key="4">
    <source>
        <dbReference type="ARBA" id="ARBA00022614"/>
    </source>
</evidence>
<keyword evidence="11" id="KW-0325">Glycoprotein</keyword>
<evidence type="ECO:0000256" key="9">
    <source>
        <dbReference type="ARBA" id="ARBA00023136"/>
    </source>
</evidence>
<dbReference type="OrthoDB" id="2021138at2759"/>
<keyword evidence="3" id="KW-1003">Cell membrane</keyword>
<keyword evidence="8 13" id="KW-1133">Transmembrane helix</keyword>
<dbReference type="GO" id="GO:0012505">
    <property type="term" value="C:endomembrane system"/>
    <property type="evidence" value="ECO:0007669"/>
    <property type="project" value="UniProtKB-SubCell"/>
</dbReference>
<dbReference type="SUPFAM" id="SSF53850">
    <property type="entry name" value="Periplasmic binding protein-like II"/>
    <property type="match status" value="1"/>
</dbReference>
<evidence type="ECO:0000256" key="12">
    <source>
        <dbReference type="ARBA" id="ARBA00037847"/>
    </source>
</evidence>
<gene>
    <name evidence="16" type="ORF">BCR32DRAFT_291981</name>
</gene>
<evidence type="ECO:0000256" key="7">
    <source>
        <dbReference type="ARBA" id="ARBA00022737"/>
    </source>
</evidence>
<evidence type="ECO:0000256" key="11">
    <source>
        <dbReference type="ARBA" id="ARBA00023180"/>
    </source>
</evidence>
<dbReference type="EMBL" id="MCFG01000072">
    <property type="protein sequence ID" value="ORX83494.1"/>
    <property type="molecule type" value="Genomic_DNA"/>
</dbReference>
<keyword evidence="17" id="KW-1185">Reference proteome</keyword>
<proteinExistence type="predicted"/>
<keyword evidence="6 14" id="KW-0732">Signal</keyword>
<evidence type="ECO:0000256" key="2">
    <source>
        <dbReference type="ARBA" id="ARBA00004479"/>
    </source>
</evidence>
<evidence type="ECO:0000256" key="5">
    <source>
        <dbReference type="ARBA" id="ARBA00022692"/>
    </source>
</evidence>
<dbReference type="SMART" id="SM00365">
    <property type="entry name" value="LRR_SD22"/>
    <property type="match status" value="3"/>
</dbReference>
<dbReference type="SUPFAM" id="SSF52058">
    <property type="entry name" value="L domain-like"/>
    <property type="match status" value="1"/>
</dbReference>
<evidence type="ECO:0000256" key="3">
    <source>
        <dbReference type="ARBA" id="ARBA00022475"/>
    </source>
</evidence>
<name>A0A1Y1XDP7_9FUNG</name>
<keyword evidence="10" id="KW-0675">Receptor</keyword>
<evidence type="ECO:0000256" key="1">
    <source>
        <dbReference type="ARBA" id="ARBA00004236"/>
    </source>
</evidence>
<dbReference type="PANTHER" id="PTHR27004:SF203">
    <property type="entry name" value="LEUCINE-RICH REPEAT-CONTAINING N-TERMINAL PLANT-TYPE DOMAIN-CONTAINING PROTEIN"/>
    <property type="match status" value="1"/>
</dbReference>
<dbReference type="Pfam" id="PF00560">
    <property type="entry name" value="LRR_1"/>
    <property type="match status" value="1"/>
</dbReference>
<reference evidence="16 17" key="2">
    <citation type="submission" date="2016-08" db="EMBL/GenBank/DDBJ databases">
        <title>Pervasive Adenine N6-methylation of Active Genes in Fungi.</title>
        <authorList>
            <consortium name="DOE Joint Genome Institute"/>
            <person name="Mondo S.J."/>
            <person name="Dannebaum R.O."/>
            <person name="Kuo R.C."/>
            <person name="Labutti K."/>
            <person name="Haridas S."/>
            <person name="Kuo A."/>
            <person name="Salamov A."/>
            <person name="Ahrendt S.R."/>
            <person name="Lipzen A."/>
            <person name="Sullivan W."/>
            <person name="Andreopoulos W.B."/>
            <person name="Clum A."/>
            <person name="Lindquist E."/>
            <person name="Daum C."/>
            <person name="Ramamoorthy G.K."/>
            <person name="Gryganskyi A."/>
            <person name="Culley D."/>
            <person name="Magnuson J.K."/>
            <person name="James T.Y."/>
            <person name="O'Malley M.A."/>
            <person name="Stajich J.E."/>
            <person name="Spatafora J.W."/>
            <person name="Visel A."/>
            <person name="Grigoriev I.V."/>
        </authorList>
    </citation>
    <scope>NUCLEOTIDE SEQUENCE [LARGE SCALE GENOMIC DNA]</scope>
    <source>
        <strain evidence="16 17">S4</strain>
    </source>
</reference>
<dbReference type="InterPro" id="IPR055414">
    <property type="entry name" value="LRR_R13L4/SHOC2-like"/>
</dbReference>
<evidence type="ECO:0000256" key="13">
    <source>
        <dbReference type="SAM" id="Phobius"/>
    </source>
</evidence>
<evidence type="ECO:0000259" key="15">
    <source>
        <dbReference type="Pfam" id="PF23598"/>
    </source>
</evidence>
<evidence type="ECO:0000256" key="10">
    <source>
        <dbReference type="ARBA" id="ARBA00023170"/>
    </source>
</evidence>
<dbReference type="InterPro" id="IPR001611">
    <property type="entry name" value="Leu-rich_rpt"/>
</dbReference>
<protein>
    <submittedName>
        <fullName evidence="16">L domain-like protein</fullName>
    </submittedName>
</protein>
<dbReference type="STRING" id="1754192.A0A1Y1XDP7"/>
<dbReference type="SMART" id="SM00369">
    <property type="entry name" value="LRR_TYP"/>
    <property type="match status" value="6"/>
</dbReference>
<dbReference type="FunFam" id="3.80.10.10:FF:000400">
    <property type="entry name" value="Nuclear pore complex protein NUP107"/>
    <property type="match status" value="1"/>
</dbReference>
<evidence type="ECO:0000256" key="8">
    <source>
        <dbReference type="ARBA" id="ARBA00022989"/>
    </source>
</evidence>
<comment type="caution">
    <text evidence="16">The sequence shown here is derived from an EMBL/GenBank/DDBJ whole genome shotgun (WGS) entry which is preliminary data.</text>
</comment>
<keyword evidence="9 13" id="KW-0472">Membrane</keyword>
<keyword evidence="5 13" id="KW-0812">Transmembrane</keyword>
<sequence length="904" mass="102088">MKILNIYSILFILGWTFAQDGIQLSEKCSSELLKYSECLETMDSLKLDQMKLSEKVKLYCETFKYDKCQSFLEDVYLENTNCITEEKNSLDNISGLSIQSLKITYLTFCATDKNGNLCPLSNYYTTNADILENYIMFDNSTEMLTNAVNDCKIEECNQRILSIDSIGNTLKGIISKQSVSTVSISDPSNIEPYVQYYKSNKCNDILKNSTISKYKLTYSFIIMIKELINAIEINAVTTSETLDIASKFTSKFNEYSKENNLNIELYLNIFTNFNSTVERDVLLETFIKKNPPKYDIFFFDSRDTSKYGKYLLNLNDLVPEDHVKMYDENILSQIGYCDNHLVSFPVQIITNVLYSNQKFLNKYNKSIPKTWDELIDTAKYILEEERKLGNTDLIGYNGIFDDTNEGLYSLTEFIYSCRDSTNSQFPDLNSKTATDALKLIKKIKNEISSDEIFKKNLYFTVEKLISGEALFLKFYDSYFNSPDLRKSNMPGIKEGISGSILSGTNIGISGNIKNEKVNAAVEALKFVTSKEFQKNLVLSEYIISGITSLYDDESVCMEKDCELFKNLQTVTPPKNILSNTDFKKNYLNYFHDYLYGSDSLENVLSKMHDLTTSNLECIFINSLYNKTITENCCNMKGITCDNNGHIITVELGGKSNSKKRDQTKIEMPKSFGYMPLLETLKINDLGLKGSIPSDFDNLPQLKELDLSGNKLEGNIPESLGNLENLESLNLSGNGLEGNIPESLGNLENLESLNLSGNGLEGNIPASLGNLEKLESLNLGNNTISGDIPASLGNLEKLESLNLSGNGLEGNIPEELGNLKNLESLDLGDNNITGDVPESFENLTSLKSLELNGNEELKTEIPEGLNKQLEEAKKNESNSSAFNYFKRSNLFFTLMLIIIWWMYIF</sequence>
<dbReference type="AlphaFoldDB" id="A0A1Y1XDP7"/>
<feature type="chain" id="PRO_5012146670" evidence="14">
    <location>
        <begin position="19"/>
        <end position="904"/>
    </location>
</feature>
<dbReference type="Pfam" id="PF13416">
    <property type="entry name" value="SBP_bac_8"/>
    <property type="match status" value="1"/>
</dbReference>
<accession>A0A1Y1XDP7</accession>
<dbReference type="Proteomes" id="UP000193944">
    <property type="component" value="Unassembled WGS sequence"/>
</dbReference>
<feature type="domain" description="Disease resistance R13L4/SHOC-2-like LRR" evidence="15">
    <location>
        <begin position="737"/>
        <end position="855"/>
    </location>
</feature>
<keyword evidence="4" id="KW-0433">Leucine-rich repeat</keyword>
<feature type="transmembrane region" description="Helical" evidence="13">
    <location>
        <begin position="883"/>
        <end position="903"/>
    </location>
</feature>
<evidence type="ECO:0000313" key="17">
    <source>
        <dbReference type="Proteomes" id="UP000193944"/>
    </source>
</evidence>
<dbReference type="Gene3D" id="3.80.10.10">
    <property type="entry name" value="Ribonuclease Inhibitor"/>
    <property type="match status" value="2"/>
</dbReference>
<evidence type="ECO:0000313" key="16">
    <source>
        <dbReference type="EMBL" id="ORX83494.1"/>
    </source>
</evidence>
<dbReference type="FunFam" id="3.80.10.10:FF:000299">
    <property type="entry name" value="Piriformospora indica-insensitive protein 2"/>
    <property type="match status" value="1"/>
</dbReference>
<dbReference type="Gene3D" id="3.40.190.10">
    <property type="entry name" value="Periplasmic binding protein-like II"/>
    <property type="match status" value="2"/>
</dbReference>